<evidence type="ECO:0000259" key="1">
    <source>
        <dbReference type="SMART" id="SM00530"/>
    </source>
</evidence>
<dbReference type="Gene3D" id="1.10.260.40">
    <property type="entry name" value="lambda repressor-like DNA-binding domains"/>
    <property type="match status" value="1"/>
</dbReference>
<dbReference type="InterPro" id="IPR010982">
    <property type="entry name" value="Lambda_DNA-bd_dom_sf"/>
</dbReference>
<proteinExistence type="predicted"/>
<dbReference type="PANTHER" id="PTHR35010">
    <property type="entry name" value="BLL4672 PROTEIN-RELATED"/>
    <property type="match status" value="1"/>
</dbReference>
<organism evidence="2 3">
    <name type="scientific">Brasilonema sennae CENA114</name>
    <dbReference type="NCBI Taxonomy" id="415709"/>
    <lineage>
        <taxon>Bacteria</taxon>
        <taxon>Bacillati</taxon>
        <taxon>Cyanobacteriota</taxon>
        <taxon>Cyanophyceae</taxon>
        <taxon>Nostocales</taxon>
        <taxon>Scytonemataceae</taxon>
        <taxon>Brasilonema</taxon>
        <taxon>Bromeliae group (in: Brasilonema)</taxon>
    </lineage>
</organism>
<dbReference type="AlphaFoldDB" id="A0A856MLX1"/>
<reference evidence="2 3" key="1">
    <citation type="submission" date="2018-06" db="EMBL/GenBank/DDBJ databases">
        <title>Comparative genomics of Brasilonema spp. strains.</title>
        <authorList>
            <person name="Alvarenga D.O."/>
            <person name="Fiore M.F."/>
            <person name="Varani A.M."/>
        </authorList>
    </citation>
    <scope>NUCLEOTIDE SEQUENCE [LARGE SCALE GENOMIC DNA]</scope>
    <source>
        <strain evidence="2 3">CENA114</strain>
    </source>
</reference>
<dbReference type="Pfam" id="PF13560">
    <property type="entry name" value="HTH_31"/>
    <property type="match status" value="1"/>
</dbReference>
<protein>
    <submittedName>
        <fullName evidence="2">XRE family transcriptional regulator</fullName>
    </submittedName>
</protein>
<dbReference type="PANTHER" id="PTHR35010:SF3">
    <property type="entry name" value="BLL4873 PROTEIN"/>
    <property type="match status" value="1"/>
</dbReference>
<dbReference type="CDD" id="cd00093">
    <property type="entry name" value="HTH_XRE"/>
    <property type="match status" value="1"/>
</dbReference>
<dbReference type="RefSeq" id="WP_171977739.1">
    <property type="nucleotide sequence ID" value="NZ_CAWOXK010000001.1"/>
</dbReference>
<dbReference type="KEGG" id="bsen:DP114_28895"/>
<dbReference type="GO" id="GO:0003677">
    <property type="term" value="F:DNA binding"/>
    <property type="evidence" value="ECO:0007669"/>
    <property type="project" value="InterPro"/>
</dbReference>
<evidence type="ECO:0000313" key="2">
    <source>
        <dbReference type="EMBL" id="QDL11379.1"/>
    </source>
</evidence>
<dbReference type="InterPro" id="IPR001387">
    <property type="entry name" value="Cro/C1-type_HTH"/>
</dbReference>
<gene>
    <name evidence="2" type="ORF">DP114_28895</name>
</gene>
<accession>A0A856MLX1</accession>
<dbReference type="SMART" id="SM00530">
    <property type="entry name" value="HTH_XRE"/>
    <property type="match status" value="1"/>
</dbReference>
<dbReference type="InterPro" id="IPR041413">
    <property type="entry name" value="MLTR_LBD"/>
</dbReference>
<sequence>MDDKQRRRELGDFLKTRRARLSPNNVGLPEGTRRRTPGLRREELAGLANVGLTWYTWLEQGRDIQVSAQVIESIARALQLSPDERTHLFALARCEIPAAPYLLEETVSPALQDILDSLGTSPALIRGRRLDVLAWNQAACAVFLDYASMPPDERNSLWIMFTNPAIRQMLGDWEGHAQRLLAKFRAMCDRYAGDYRFTQLVEKLHAVSPEFCQWWQKHDVQGRSAGCKEYEHPAVGQLLLNHTTLQVSHNPELEVVVYTPLPDSDTLRKLQQLRDLHRLEKFLLKS</sequence>
<dbReference type="EMBL" id="CP030118">
    <property type="protein sequence ID" value="QDL11379.1"/>
    <property type="molecule type" value="Genomic_DNA"/>
</dbReference>
<evidence type="ECO:0000313" key="3">
    <source>
        <dbReference type="Proteomes" id="UP000503129"/>
    </source>
</evidence>
<dbReference type="Gene3D" id="3.30.450.180">
    <property type="match status" value="1"/>
</dbReference>
<dbReference type="Pfam" id="PF17765">
    <property type="entry name" value="MLTR_LBD"/>
    <property type="match status" value="1"/>
</dbReference>
<dbReference type="Proteomes" id="UP000503129">
    <property type="component" value="Chromosome"/>
</dbReference>
<keyword evidence="3" id="KW-1185">Reference proteome</keyword>
<feature type="domain" description="HTH cro/C1-type" evidence="1">
    <location>
        <begin position="13"/>
        <end position="85"/>
    </location>
</feature>
<name>A0A856MLX1_9CYAN</name>
<dbReference type="SUPFAM" id="SSF47413">
    <property type="entry name" value="lambda repressor-like DNA-binding domains"/>
    <property type="match status" value="1"/>
</dbReference>